<accession>A0A3B0RXD0</accession>
<gene>
    <name evidence="3" type="ORF">MNBD_ALPHA06-1292</name>
</gene>
<keyword evidence="1 3" id="KW-0560">Oxidoreductase</keyword>
<dbReference type="EC" id="1.1.1.81" evidence="3"/>
<protein>
    <submittedName>
        <fullName evidence="3">Glyoxylate reductase / Glyoxylate reductase / Hydroxypyruvate reductase</fullName>
        <ecNumber evidence="3">1.1.1.26</ecNumber>
        <ecNumber evidence="3">1.1.1.79</ecNumber>
        <ecNumber evidence="3">1.1.1.81</ecNumber>
    </submittedName>
</protein>
<evidence type="ECO:0000259" key="2">
    <source>
        <dbReference type="Pfam" id="PF02826"/>
    </source>
</evidence>
<dbReference type="InterPro" id="IPR029752">
    <property type="entry name" value="D-isomer_DH_CS1"/>
</dbReference>
<sequence>MQAQENLMQKNKLQVGVTRKLPFTTEERLQALFDVQMNPDDTALNQEQLAALAANSDVLCPTVTDKIDAQVLAAGKGRLALIANFGAGTDHIDLVAAAKAGITVTNTPDVLTEDTADLAMALILAVPRRLIEGARCLRDGGYAVGWSPTWMMGRSLGGKKLGIIGMGRIGQALASRAKAFGMEVHYHNRKPVSSAIEESLSALFWPNLDDMLWEMDFVSLNCPLTDETTYLISAETLAKMSRNCILINTAR</sequence>
<dbReference type="PROSITE" id="PS00065">
    <property type="entry name" value="D_2_HYDROXYACID_DH_1"/>
    <property type="match status" value="1"/>
</dbReference>
<dbReference type="GO" id="GO:0051287">
    <property type="term" value="F:NAD binding"/>
    <property type="evidence" value="ECO:0007669"/>
    <property type="project" value="InterPro"/>
</dbReference>
<dbReference type="InterPro" id="IPR036291">
    <property type="entry name" value="NAD(P)-bd_dom_sf"/>
</dbReference>
<feature type="non-terminal residue" evidence="3">
    <location>
        <position position="251"/>
    </location>
</feature>
<dbReference type="CDD" id="cd05301">
    <property type="entry name" value="GDH"/>
    <property type="match status" value="1"/>
</dbReference>
<dbReference type="EMBL" id="UOEE01000208">
    <property type="protein sequence ID" value="VAV95691.1"/>
    <property type="molecule type" value="Genomic_DNA"/>
</dbReference>
<evidence type="ECO:0000313" key="3">
    <source>
        <dbReference type="EMBL" id="VAV95691.1"/>
    </source>
</evidence>
<dbReference type="SUPFAM" id="SSF52283">
    <property type="entry name" value="Formate/glycerate dehydrogenase catalytic domain-like"/>
    <property type="match status" value="1"/>
</dbReference>
<dbReference type="InterPro" id="IPR050223">
    <property type="entry name" value="D-isomer_2-hydroxyacid_DH"/>
</dbReference>
<reference evidence="3" key="1">
    <citation type="submission" date="2018-06" db="EMBL/GenBank/DDBJ databases">
        <authorList>
            <person name="Zhirakovskaya E."/>
        </authorList>
    </citation>
    <scope>NUCLEOTIDE SEQUENCE</scope>
</reference>
<dbReference type="AlphaFoldDB" id="A0A3B0RXD0"/>
<dbReference type="PANTHER" id="PTHR10996">
    <property type="entry name" value="2-HYDROXYACID DEHYDROGENASE-RELATED"/>
    <property type="match status" value="1"/>
</dbReference>
<dbReference type="Gene3D" id="3.40.50.720">
    <property type="entry name" value="NAD(P)-binding Rossmann-like Domain"/>
    <property type="match status" value="2"/>
</dbReference>
<dbReference type="EC" id="1.1.1.79" evidence="3"/>
<dbReference type="EC" id="1.1.1.26" evidence="3"/>
<organism evidence="3">
    <name type="scientific">hydrothermal vent metagenome</name>
    <dbReference type="NCBI Taxonomy" id="652676"/>
    <lineage>
        <taxon>unclassified sequences</taxon>
        <taxon>metagenomes</taxon>
        <taxon>ecological metagenomes</taxon>
    </lineage>
</organism>
<dbReference type="Pfam" id="PF02826">
    <property type="entry name" value="2-Hacid_dh_C"/>
    <property type="match status" value="1"/>
</dbReference>
<dbReference type="GO" id="GO:0047964">
    <property type="term" value="F:glyoxylate reductase (NADH) activity"/>
    <property type="evidence" value="ECO:0007669"/>
    <property type="project" value="UniProtKB-EC"/>
</dbReference>
<dbReference type="GO" id="GO:0016618">
    <property type="term" value="F:hydroxypyruvate reductase [NAD(P)H] activity"/>
    <property type="evidence" value="ECO:0007669"/>
    <property type="project" value="UniProtKB-EC"/>
</dbReference>
<dbReference type="InterPro" id="IPR006140">
    <property type="entry name" value="D-isomer_DH_NAD-bd"/>
</dbReference>
<proteinExistence type="predicted"/>
<dbReference type="GO" id="GO:0005829">
    <property type="term" value="C:cytosol"/>
    <property type="evidence" value="ECO:0007669"/>
    <property type="project" value="TreeGrafter"/>
</dbReference>
<dbReference type="SUPFAM" id="SSF51735">
    <property type="entry name" value="NAD(P)-binding Rossmann-fold domains"/>
    <property type="match status" value="1"/>
</dbReference>
<name>A0A3B0RXD0_9ZZZZ</name>
<evidence type="ECO:0000256" key="1">
    <source>
        <dbReference type="ARBA" id="ARBA00023002"/>
    </source>
</evidence>
<feature type="domain" description="D-isomer specific 2-hydroxyacid dehydrogenase NAD-binding" evidence="2">
    <location>
        <begin position="120"/>
        <end position="251"/>
    </location>
</feature>
<dbReference type="PANTHER" id="PTHR10996:SF283">
    <property type="entry name" value="GLYOXYLATE_HYDROXYPYRUVATE REDUCTASE B"/>
    <property type="match status" value="1"/>
</dbReference>
<keyword evidence="3" id="KW-0670">Pyruvate</keyword>
<dbReference type="GO" id="GO:0030267">
    <property type="term" value="F:glyoxylate reductase (NADPH) activity"/>
    <property type="evidence" value="ECO:0007669"/>
    <property type="project" value="UniProtKB-EC"/>
</dbReference>